<feature type="domain" description="PAC" evidence="3">
    <location>
        <begin position="431"/>
        <end position="483"/>
    </location>
</feature>
<feature type="coiled-coil region" evidence="1">
    <location>
        <begin position="331"/>
        <end position="361"/>
    </location>
</feature>
<dbReference type="SUPFAM" id="SSF55785">
    <property type="entry name" value="PYP-like sensor domain (PAS domain)"/>
    <property type="match status" value="2"/>
</dbReference>
<feature type="domain" description="PAS" evidence="2">
    <location>
        <begin position="351"/>
        <end position="391"/>
    </location>
</feature>
<accession>A0A3M9NRK7</accession>
<sequence>MSFATKRKVPVFLSGGGEMGERIRDFDWESTPLGNPKSWDQSLKTCVRIMLSSRQPIWIGWGKDLIKLYNDPYKSIVGGKHPEALGQPASVVWKDIWHDIHPLLKKVMEEDEGTYSESQLLIMDRNGYSEETYYTFSYTPIPGADGATAGMFCANTDDTSRVINDRALETLGKLGKISLNGKNLTDIYTKTAEILAENNKDFPFACFYKIEGHEAKMVATAGNEAHYNYLPQIINIKEPDNNTWNICKAIVNNEVVLSFNKGRRPKLPMGFWDIVPEQILHIPFCLSNENYPNAVLTIGLNPYRQFDSVYQSFIELATDQILLEMNNMHSVEEERKRVEVLAETRKKIEESEKKYRELVTSLPVAVYTCNAAGRILFYNEVARKLWGYTPDLEDKSLQFCACYKLWDIDGTFIPPNRTPMAIALKNGQAFRNVEALVQRPDGEKFYAAVNIDPLFDEEGKIKGAINIFQDISNIKQAEIALRESEERLSDELEGTKKLQGLSTLLIQEENVTDLYGQVVNAAVELMRSDMGSIQMYHPEKNQLQLLAYKGFHPDAAAFWEWVNTDSKSSCGMALMNHQRIIIPDINEDEVMAGTEDLHFSLLSGMRAVQSTPPDFTGRKCCWNDLYPLVQTTSTLRKRAAVV</sequence>
<evidence type="ECO:0000256" key="1">
    <source>
        <dbReference type="SAM" id="Coils"/>
    </source>
</evidence>
<dbReference type="SUPFAM" id="SSF55781">
    <property type="entry name" value="GAF domain-like"/>
    <property type="match status" value="1"/>
</dbReference>
<gene>
    <name evidence="4" type="ORF">EFY79_02000</name>
</gene>
<dbReference type="InterPro" id="IPR000700">
    <property type="entry name" value="PAS-assoc_C"/>
</dbReference>
<dbReference type="PROSITE" id="PS50113">
    <property type="entry name" value="PAC"/>
    <property type="match status" value="1"/>
</dbReference>
<dbReference type="CDD" id="cd00130">
    <property type="entry name" value="PAS"/>
    <property type="match status" value="1"/>
</dbReference>
<organism evidence="4 5">
    <name type="scientific">Hanamia caeni</name>
    <dbReference type="NCBI Taxonomy" id="2294116"/>
    <lineage>
        <taxon>Bacteria</taxon>
        <taxon>Pseudomonadati</taxon>
        <taxon>Bacteroidota</taxon>
        <taxon>Chitinophagia</taxon>
        <taxon>Chitinophagales</taxon>
        <taxon>Chitinophagaceae</taxon>
        <taxon>Hanamia</taxon>
    </lineage>
</organism>
<dbReference type="SMART" id="SM00086">
    <property type="entry name" value="PAC"/>
    <property type="match status" value="1"/>
</dbReference>
<dbReference type="NCBIfam" id="TIGR00229">
    <property type="entry name" value="sensory_box"/>
    <property type="match status" value="1"/>
</dbReference>
<keyword evidence="1" id="KW-0175">Coiled coil</keyword>
<dbReference type="Pfam" id="PF13426">
    <property type="entry name" value="PAS_9"/>
    <property type="match status" value="1"/>
</dbReference>
<evidence type="ECO:0000313" key="4">
    <source>
        <dbReference type="EMBL" id="RNI40095.1"/>
    </source>
</evidence>
<protein>
    <submittedName>
        <fullName evidence="4">PAS domain-containing protein</fullName>
    </submittedName>
</protein>
<evidence type="ECO:0000313" key="5">
    <source>
        <dbReference type="Proteomes" id="UP000267223"/>
    </source>
</evidence>
<dbReference type="OrthoDB" id="9766459at2"/>
<dbReference type="InterPro" id="IPR029016">
    <property type="entry name" value="GAF-like_dom_sf"/>
</dbReference>
<reference evidence="4 5" key="1">
    <citation type="submission" date="2018-11" db="EMBL/GenBank/DDBJ databases">
        <title>Draft genome sequence of Ferruginibacter sp. BO-59.</title>
        <authorList>
            <person name="Im W.T."/>
        </authorList>
    </citation>
    <scope>NUCLEOTIDE SEQUENCE [LARGE SCALE GENOMIC DNA]</scope>
    <source>
        <strain evidence="4 5">BO-59</strain>
    </source>
</reference>
<dbReference type="InterPro" id="IPR001610">
    <property type="entry name" value="PAC"/>
</dbReference>
<dbReference type="Proteomes" id="UP000267223">
    <property type="component" value="Unassembled WGS sequence"/>
</dbReference>
<proteinExistence type="predicted"/>
<dbReference type="AlphaFoldDB" id="A0A3M9NRK7"/>
<dbReference type="Gene3D" id="3.30.450.40">
    <property type="match status" value="1"/>
</dbReference>
<name>A0A3M9NRK7_9BACT</name>
<dbReference type="InterPro" id="IPR035965">
    <property type="entry name" value="PAS-like_dom_sf"/>
</dbReference>
<evidence type="ECO:0000259" key="3">
    <source>
        <dbReference type="PROSITE" id="PS50113"/>
    </source>
</evidence>
<dbReference type="InterPro" id="IPR000014">
    <property type="entry name" value="PAS"/>
</dbReference>
<dbReference type="EMBL" id="RJJR01000001">
    <property type="protein sequence ID" value="RNI40095.1"/>
    <property type="molecule type" value="Genomic_DNA"/>
</dbReference>
<evidence type="ECO:0000259" key="2">
    <source>
        <dbReference type="PROSITE" id="PS50112"/>
    </source>
</evidence>
<dbReference type="Gene3D" id="3.30.450.20">
    <property type="entry name" value="PAS domain"/>
    <property type="match status" value="2"/>
</dbReference>
<comment type="caution">
    <text evidence="4">The sequence shown here is derived from an EMBL/GenBank/DDBJ whole genome shotgun (WGS) entry which is preliminary data.</text>
</comment>
<dbReference type="PROSITE" id="PS50112">
    <property type="entry name" value="PAS"/>
    <property type="match status" value="1"/>
</dbReference>
<dbReference type="RefSeq" id="WP_123118985.1">
    <property type="nucleotide sequence ID" value="NZ_RJJR01000001.1"/>
</dbReference>
<keyword evidence="5" id="KW-1185">Reference proteome</keyword>